<feature type="compositionally biased region" description="Polar residues" evidence="1">
    <location>
        <begin position="501"/>
        <end position="510"/>
    </location>
</feature>
<gene>
    <name evidence="2" type="ORF">F511_16048</name>
</gene>
<feature type="region of interest" description="Disordered" evidence="1">
    <location>
        <begin position="395"/>
        <end position="418"/>
    </location>
</feature>
<feature type="region of interest" description="Disordered" evidence="1">
    <location>
        <begin position="431"/>
        <end position="473"/>
    </location>
</feature>
<name>A0A2Z7B7S4_9LAMI</name>
<evidence type="ECO:0000256" key="1">
    <source>
        <dbReference type="SAM" id="MobiDB-lite"/>
    </source>
</evidence>
<dbReference type="AlphaFoldDB" id="A0A2Z7B7S4"/>
<feature type="region of interest" description="Disordered" evidence="1">
    <location>
        <begin position="215"/>
        <end position="267"/>
    </location>
</feature>
<evidence type="ECO:0000313" key="2">
    <source>
        <dbReference type="EMBL" id="KZV30161.1"/>
    </source>
</evidence>
<evidence type="ECO:0000313" key="3">
    <source>
        <dbReference type="Proteomes" id="UP000250235"/>
    </source>
</evidence>
<feature type="compositionally biased region" description="Polar residues" evidence="1">
    <location>
        <begin position="122"/>
        <end position="148"/>
    </location>
</feature>
<protein>
    <submittedName>
        <fullName evidence="2">Uncharacterized protein</fullName>
    </submittedName>
</protein>
<dbReference type="EMBL" id="KV008511">
    <property type="protein sequence ID" value="KZV30161.1"/>
    <property type="molecule type" value="Genomic_DNA"/>
</dbReference>
<feature type="region of interest" description="Disordered" evidence="1">
    <location>
        <begin position="497"/>
        <end position="522"/>
    </location>
</feature>
<feature type="compositionally biased region" description="Gly residues" evidence="1">
    <location>
        <begin position="618"/>
        <end position="632"/>
    </location>
</feature>
<feature type="compositionally biased region" description="Polar residues" evidence="1">
    <location>
        <begin position="310"/>
        <end position="321"/>
    </location>
</feature>
<feature type="compositionally biased region" description="Polar residues" evidence="1">
    <location>
        <begin position="634"/>
        <end position="650"/>
    </location>
</feature>
<proteinExistence type="predicted"/>
<feature type="region of interest" description="Disordered" evidence="1">
    <location>
        <begin position="307"/>
        <end position="331"/>
    </location>
</feature>
<dbReference type="OrthoDB" id="342281at2759"/>
<dbReference type="Proteomes" id="UP000250235">
    <property type="component" value="Unassembled WGS sequence"/>
</dbReference>
<organism evidence="2 3">
    <name type="scientific">Dorcoceras hygrometricum</name>
    <dbReference type="NCBI Taxonomy" id="472368"/>
    <lineage>
        <taxon>Eukaryota</taxon>
        <taxon>Viridiplantae</taxon>
        <taxon>Streptophyta</taxon>
        <taxon>Embryophyta</taxon>
        <taxon>Tracheophyta</taxon>
        <taxon>Spermatophyta</taxon>
        <taxon>Magnoliopsida</taxon>
        <taxon>eudicotyledons</taxon>
        <taxon>Gunneridae</taxon>
        <taxon>Pentapetalae</taxon>
        <taxon>asterids</taxon>
        <taxon>lamiids</taxon>
        <taxon>Lamiales</taxon>
        <taxon>Gesneriaceae</taxon>
        <taxon>Didymocarpoideae</taxon>
        <taxon>Trichosporeae</taxon>
        <taxon>Loxocarpinae</taxon>
        <taxon>Dorcoceras</taxon>
    </lineage>
</organism>
<sequence length="691" mass="75770">MFAETFGLPTEGMVGFLDIPKETVSEMRSRFSGSDVPFRAPSKKKEMMIESSLLHDIVAKELCAKAWSFDMVTSEKFELIVAISVCLEADLGESVKLHPHKVLTGKSVATYIKKNLKVTPAGESSKQTEVTASNTEGDESQIAQQVGQETRVVEKEKAASKKKKGEIAEADKKKKKLIRLGFAPAGWEKEKRRHQAQAVIPTGGEGISIAGGPEVHTETHTGDEHIAFGPGGHERIGSEQDKQAGGEDHHDDSEKSTVDGLAGPEGEMTEMDEWADKDERLEHDESSSQIEKEAANIERDIVVRSAHEQPAQQTITYTGQGKRQRDARSSCQAEPVEEHCRLVLNSAWEAVSNIMADFDEWIHFCTAADQDQAQARESDQRQEQIDEIVRSIVNIEKPGDETGENQAPNNERQAHDEQIGETQNLLGAQLEQPSSGVNPIQFEDPSVNNADHVNNMDKNPISEENNMDHQGPTPSTLQTVVYTAESEDDTRISFLEDSDSSHAGSQQVFVTSPPASPHTGSKLEEVEKIVSSLDSNIMSIDSRMLSMDSKVKSAFCDKIDTVAGNVKSSQTSLETTILHHLTEHQIQRASDLGFVKIQLAELVDHLKMAGDAKKVEGGQSGSRPGEGSGRQGEGPSSTRETRSEQSQVGQGKTIPEYSGQTSWILGHADTSSKMLNQIRAAYLRKFESKEH</sequence>
<feature type="region of interest" description="Disordered" evidence="1">
    <location>
        <begin position="122"/>
        <end position="149"/>
    </location>
</feature>
<feature type="compositionally biased region" description="Basic and acidic residues" evidence="1">
    <location>
        <begin position="215"/>
        <end position="257"/>
    </location>
</feature>
<reference evidence="2 3" key="1">
    <citation type="journal article" date="2015" name="Proc. Natl. Acad. Sci. U.S.A.">
        <title>The resurrection genome of Boea hygrometrica: A blueprint for survival of dehydration.</title>
        <authorList>
            <person name="Xiao L."/>
            <person name="Yang G."/>
            <person name="Zhang L."/>
            <person name="Yang X."/>
            <person name="Zhao S."/>
            <person name="Ji Z."/>
            <person name="Zhou Q."/>
            <person name="Hu M."/>
            <person name="Wang Y."/>
            <person name="Chen M."/>
            <person name="Xu Y."/>
            <person name="Jin H."/>
            <person name="Xiao X."/>
            <person name="Hu G."/>
            <person name="Bao F."/>
            <person name="Hu Y."/>
            <person name="Wan P."/>
            <person name="Li L."/>
            <person name="Deng X."/>
            <person name="Kuang T."/>
            <person name="Xiang C."/>
            <person name="Zhu J.K."/>
            <person name="Oliver M.J."/>
            <person name="He Y."/>
        </authorList>
    </citation>
    <scope>NUCLEOTIDE SEQUENCE [LARGE SCALE GENOMIC DNA]</scope>
    <source>
        <strain evidence="3">cv. XS01</strain>
    </source>
</reference>
<keyword evidence="3" id="KW-1185">Reference proteome</keyword>
<feature type="region of interest" description="Disordered" evidence="1">
    <location>
        <begin position="613"/>
        <end position="659"/>
    </location>
</feature>
<accession>A0A2Z7B7S4</accession>